<sequence length="62" mass="7636">MLFFMSLYFYINHDLIKYFNNIITNSHLSDMFIKNSIRNVYDKKNKNSNFIYFNNNNFSFLC</sequence>
<evidence type="ECO:0000313" key="1">
    <source>
        <dbReference type="EMBL" id="SIP73639.1"/>
    </source>
</evidence>
<evidence type="ECO:0000313" key="2">
    <source>
        <dbReference type="Proteomes" id="UP000196435"/>
    </source>
</evidence>
<dbReference type="AlphaFoldDB" id="A0A1N6MY42"/>
<name>A0A1N6MY42_9GAMM</name>
<dbReference type="Proteomes" id="UP000196435">
    <property type="component" value="Unassembled WGS sequence"/>
</dbReference>
<proteinExistence type="predicted"/>
<reference evidence="2" key="1">
    <citation type="submission" date="2016-12" db="EMBL/GenBank/DDBJ databases">
        <authorList>
            <person name="Gaudriault S."/>
        </authorList>
    </citation>
    <scope>NUCLEOTIDE SEQUENCE [LARGE SCALE GENOMIC DNA]</scope>
    <source>
        <strain evidence="2">HGB1681 (deposited as PTA-6826 in the American Type Culture Collection)</strain>
    </source>
</reference>
<dbReference type="EMBL" id="FTLG01000186">
    <property type="protein sequence ID" value="SIP73639.1"/>
    <property type="molecule type" value="Genomic_DNA"/>
</dbReference>
<protein>
    <submittedName>
        <fullName evidence="1">Uncharacterized protein</fullName>
    </submittedName>
</protein>
<accession>A0A1N6MY42</accession>
<organism evidence="1 2">
    <name type="scientific">Xenorhabdus innexi</name>
    <dbReference type="NCBI Taxonomy" id="290109"/>
    <lineage>
        <taxon>Bacteria</taxon>
        <taxon>Pseudomonadati</taxon>
        <taxon>Pseudomonadota</taxon>
        <taxon>Gammaproteobacteria</taxon>
        <taxon>Enterobacterales</taxon>
        <taxon>Morganellaceae</taxon>
        <taxon>Xenorhabdus</taxon>
    </lineage>
</organism>
<gene>
    <name evidence="1" type="ORF">XIS1_440014</name>
</gene>